<feature type="region of interest" description="Disordered" evidence="1">
    <location>
        <begin position="1"/>
        <end position="28"/>
    </location>
</feature>
<evidence type="ECO:0000313" key="3">
    <source>
        <dbReference type="Proteomes" id="UP001500665"/>
    </source>
</evidence>
<evidence type="ECO:0000313" key="2">
    <source>
        <dbReference type="EMBL" id="GAA0941046.1"/>
    </source>
</evidence>
<proteinExistence type="predicted"/>
<name>A0ABN1QDX7_9ACTN</name>
<dbReference type="EMBL" id="BAAAHH010000003">
    <property type="protein sequence ID" value="GAA0941046.1"/>
    <property type="molecule type" value="Genomic_DNA"/>
</dbReference>
<organism evidence="2 3">
    <name type="scientific">Actinocorallia libanotica</name>
    <dbReference type="NCBI Taxonomy" id="46162"/>
    <lineage>
        <taxon>Bacteria</taxon>
        <taxon>Bacillati</taxon>
        <taxon>Actinomycetota</taxon>
        <taxon>Actinomycetes</taxon>
        <taxon>Streptosporangiales</taxon>
        <taxon>Thermomonosporaceae</taxon>
        <taxon>Actinocorallia</taxon>
    </lineage>
</organism>
<sequence length="212" mass="22761">MPPFPSGPTGVALPPSGGPEIYARRMAPPNGVPASFQRAVESFRAALEGDPERPELEFEEMPAPQRLAPHSAALSAAVVRDDAELAVGRLILLHDPKGRPGWDGGFRLVAYVRAELEPDIADDPLIGEVAWSWLTEALAEAGSSAESGTITRAVSESFGSKQDEPATTELELRASWSPSGQDMRDHVRAWSEVMCMAAGLPPRGVRDLKDVR</sequence>
<comment type="caution">
    <text evidence="2">The sequence shown here is derived from an EMBL/GenBank/DDBJ whole genome shotgun (WGS) entry which is preliminary data.</text>
</comment>
<dbReference type="InterPro" id="IPR021555">
    <property type="entry name" value="DUF3000"/>
</dbReference>
<dbReference type="Pfam" id="PF11452">
    <property type="entry name" value="DUF3000"/>
    <property type="match status" value="1"/>
</dbReference>
<protein>
    <submittedName>
        <fullName evidence="2">DUF3000 domain-containing protein</fullName>
    </submittedName>
</protein>
<evidence type="ECO:0000256" key="1">
    <source>
        <dbReference type="SAM" id="MobiDB-lite"/>
    </source>
</evidence>
<dbReference type="Proteomes" id="UP001500665">
    <property type="component" value="Unassembled WGS sequence"/>
</dbReference>
<keyword evidence="3" id="KW-1185">Reference proteome</keyword>
<accession>A0ABN1QDX7</accession>
<reference evidence="2 3" key="1">
    <citation type="journal article" date="2019" name="Int. J. Syst. Evol. Microbiol.">
        <title>The Global Catalogue of Microorganisms (GCM) 10K type strain sequencing project: providing services to taxonomists for standard genome sequencing and annotation.</title>
        <authorList>
            <consortium name="The Broad Institute Genomics Platform"/>
            <consortium name="The Broad Institute Genome Sequencing Center for Infectious Disease"/>
            <person name="Wu L."/>
            <person name="Ma J."/>
        </authorList>
    </citation>
    <scope>NUCLEOTIDE SEQUENCE [LARGE SCALE GENOMIC DNA]</scope>
    <source>
        <strain evidence="2 3">JCM 10696</strain>
    </source>
</reference>
<gene>
    <name evidence="2" type="ORF">GCM10009550_10910</name>
</gene>